<evidence type="ECO:0000313" key="2">
    <source>
        <dbReference type="Proteomes" id="UP000248627"/>
    </source>
</evidence>
<reference evidence="1 2" key="1">
    <citation type="submission" date="2018-01" db="EMBL/GenBank/DDBJ databases">
        <title>Draft genome sequence of Jishengella endophytica.</title>
        <authorList>
            <person name="Sahin N."/>
            <person name="Ay H."/>
            <person name="Saygin H."/>
        </authorList>
    </citation>
    <scope>NUCLEOTIDE SEQUENCE [LARGE SCALE GENOMIC DNA]</scope>
    <source>
        <strain evidence="1 2">DSM 45430</strain>
    </source>
</reference>
<comment type="caution">
    <text evidence="1">The sequence shown here is derived from an EMBL/GenBank/DDBJ whole genome shotgun (WGS) entry which is preliminary data.</text>
</comment>
<evidence type="ECO:0000313" key="1">
    <source>
        <dbReference type="EMBL" id="PZF93999.1"/>
    </source>
</evidence>
<dbReference type="AlphaFoldDB" id="A0A2W2D016"/>
<dbReference type="EMBL" id="POTX01000112">
    <property type="protein sequence ID" value="PZF93999.1"/>
    <property type="molecule type" value="Genomic_DNA"/>
</dbReference>
<accession>A0A2W2D016</accession>
<proteinExistence type="predicted"/>
<dbReference type="Proteomes" id="UP000248627">
    <property type="component" value="Unassembled WGS sequence"/>
</dbReference>
<keyword evidence="2" id="KW-1185">Reference proteome</keyword>
<gene>
    <name evidence="1" type="ORF">C1I93_17165</name>
</gene>
<protein>
    <submittedName>
        <fullName evidence="1">Uncharacterized protein</fullName>
    </submittedName>
</protein>
<organism evidence="1 2">
    <name type="scientific">Micromonospora endophytica</name>
    <dbReference type="NCBI Taxonomy" id="515350"/>
    <lineage>
        <taxon>Bacteria</taxon>
        <taxon>Bacillati</taxon>
        <taxon>Actinomycetota</taxon>
        <taxon>Actinomycetes</taxon>
        <taxon>Micromonosporales</taxon>
        <taxon>Micromonosporaceae</taxon>
        <taxon>Micromonospora</taxon>
    </lineage>
</organism>
<name>A0A2W2D016_9ACTN</name>
<sequence>MKVQGVISVAVALTAEKRLVYARFLQLSRAAFDEARSLVSSGAALPLDEESLPPLPAGSEIKYTGRYEVGTPFALAMAELSKCYDEVVIVGGHEIGVHATAVISAISGHASGIGDVWDVNRALTEASTALHQDATKPTVAGPAPWPA</sequence>